<evidence type="ECO:0000256" key="5">
    <source>
        <dbReference type="ARBA" id="ARBA00023242"/>
    </source>
</evidence>
<dbReference type="InterPro" id="IPR003011">
    <property type="entry name" value="Cell_cycle_checkpoint_Rad1"/>
</dbReference>
<dbReference type="SUPFAM" id="SSF55979">
    <property type="entry name" value="DNA clamp"/>
    <property type="match status" value="1"/>
</dbReference>
<dbReference type="STRING" id="299467.A0A443SLC8"/>
<feature type="region of interest" description="Disordered" evidence="6">
    <location>
        <begin position="1"/>
        <end position="20"/>
    </location>
</feature>
<dbReference type="Gene3D" id="3.70.10.10">
    <property type="match status" value="1"/>
</dbReference>
<organism evidence="7 8">
    <name type="scientific">Leptotrombidium deliense</name>
    <dbReference type="NCBI Taxonomy" id="299467"/>
    <lineage>
        <taxon>Eukaryota</taxon>
        <taxon>Metazoa</taxon>
        <taxon>Ecdysozoa</taxon>
        <taxon>Arthropoda</taxon>
        <taxon>Chelicerata</taxon>
        <taxon>Arachnida</taxon>
        <taxon>Acari</taxon>
        <taxon>Acariformes</taxon>
        <taxon>Trombidiformes</taxon>
        <taxon>Prostigmata</taxon>
        <taxon>Anystina</taxon>
        <taxon>Parasitengona</taxon>
        <taxon>Trombiculoidea</taxon>
        <taxon>Trombiculidae</taxon>
        <taxon>Leptotrombidium</taxon>
    </lineage>
</organism>
<dbReference type="GO" id="GO:0030896">
    <property type="term" value="C:checkpoint clamp complex"/>
    <property type="evidence" value="ECO:0007669"/>
    <property type="project" value="TreeGrafter"/>
</dbReference>
<evidence type="ECO:0000313" key="7">
    <source>
        <dbReference type="EMBL" id="RWS28295.1"/>
    </source>
</evidence>
<sequence length="325" mass="36984">MASNEPQTSNRQQPANAQSNIEEELPFKWKAKIGNGKSVYTLLNAIQDIHELAVICIASNGFRVTVEKHKTVQGSVFFEKEIFDDYQFSSLENLIFKIDLKMLIDCIGIFGYSSGHTDRDHNLHSRMNMLNLTNPRNVSMDATLVPFALKFAYRDKGFPLTLCVDENDAESVCDIETYLTDNLCIFTLDPNETVVEIIFNASFFSDLFQDLDNMSDQIRFSFYVENERMKITTKSLAGSVSTRMEQISEQEDINSCKITENCKNIYNLKLFKMALKSLDKATFTAISTSRQGLLCVSSQIEIETAKGKEKAYVEYFVLPNATDEW</sequence>
<evidence type="ECO:0000256" key="2">
    <source>
        <dbReference type="ARBA" id="ARBA00010991"/>
    </source>
</evidence>
<dbReference type="PRINTS" id="PR01246">
    <property type="entry name" value="RAD1REPAIR"/>
</dbReference>
<dbReference type="Pfam" id="PF02144">
    <property type="entry name" value="Rad1"/>
    <property type="match status" value="1"/>
</dbReference>
<dbReference type="AlphaFoldDB" id="A0A443SLC8"/>
<evidence type="ECO:0000313" key="8">
    <source>
        <dbReference type="Proteomes" id="UP000288716"/>
    </source>
</evidence>
<keyword evidence="5" id="KW-0539">Nucleus</keyword>
<dbReference type="GO" id="GO:0000077">
    <property type="term" value="P:DNA damage checkpoint signaling"/>
    <property type="evidence" value="ECO:0007669"/>
    <property type="project" value="InterPro"/>
</dbReference>
<comment type="subcellular location">
    <subcellularLocation>
        <location evidence="1">Nucleus</location>
    </subcellularLocation>
</comment>
<evidence type="ECO:0000256" key="4">
    <source>
        <dbReference type="ARBA" id="ARBA00023204"/>
    </source>
</evidence>
<dbReference type="GO" id="GO:0006281">
    <property type="term" value="P:DNA repair"/>
    <property type="evidence" value="ECO:0007669"/>
    <property type="project" value="UniProtKB-KW"/>
</dbReference>
<dbReference type="InterPro" id="IPR046938">
    <property type="entry name" value="DNA_clamp_sf"/>
</dbReference>
<comment type="caution">
    <text evidence="7">The sequence shown here is derived from an EMBL/GenBank/DDBJ whole genome shotgun (WGS) entry which is preliminary data.</text>
</comment>
<protein>
    <submittedName>
        <fullName evidence="7">Cell cycle checkpoint protein RAD1-like protein</fullName>
    </submittedName>
</protein>
<dbReference type="PANTHER" id="PTHR10870">
    <property type="entry name" value="CELL CYCLE CHECKPOINT PROTEIN RAD1"/>
    <property type="match status" value="1"/>
</dbReference>
<evidence type="ECO:0000256" key="1">
    <source>
        <dbReference type="ARBA" id="ARBA00004123"/>
    </source>
</evidence>
<dbReference type="EMBL" id="NCKV01001468">
    <property type="protein sequence ID" value="RWS28295.1"/>
    <property type="molecule type" value="Genomic_DNA"/>
</dbReference>
<evidence type="ECO:0000256" key="6">
    <source>
        <dbReference type="SAM" id="MobiDB-lite"/>
    </source>
</evidence>
<dbReference type="OrthoDB" id="337581at2759"/>
<dbReference type="Proteomes" id="UP000288716">
    <property type="component" value="Unassembled WGS sequence"/>
</dbReference>
<comment type="similarity">
    <text evidence="2">Belongs to the rad1 family.</text>
</comment>
<dbReference type="PRINTS" id="PR01245">
    <property type="entry name" value="RAD1REC1"/>
</dbReference>
<accession>A0A443SLC8</accession>
<keyword evidence="8" id="KW-1185">Reference proteome</keyword>
<keyword evidence="3" id="KW-0227">DNA damage</keyword>
<keyword evidence="4" id="KW-0234">DNA repair</keyword>
<name>A0A443SLC8_9ACAR</name>
<dbReference type="PANTHER" id="PTHR10870:SF0">
    <property type="entry name" value="CELL CYCLE CHECKPOINT PROTEIN RAD1"/>
    <property type="match status" value="1"/>
</dbReference>
<dbReference type="VEuPathDB" id="VectorBase:LDEU003748"/>
<proteinExistence type="inferred from homology"/>
<reference evidence="7 8" key="1">
    <citation type="journal article" date="2018" name="Gigascience">
        <title>Genomes of trombidid mites reveal novel predicted allergens and laterally-transferred genes associated with secondary metabolism.</title>
        <authorList>
            <person name="Dong X."/>
            <person name="Chaisiri K."/>
            <person name="Xia D."/>
            <person name="Armstrong S.D."/>
            <person name="Fang Y."/>
            <person name="Donnelly M.J."/>
            <person name="Kadowaki T."/>
            <person name="McGarry J.W."/>
            <person name="Darby A.C."/>
            <person name="Makepeace B.L."/>
        </authorList>
    </citation>
    <scope>NUCLEOTIDE SEQUENCE [LARGE SCALE GENOMIC DNA]</scope>
    <source>
        <strain evidence="7">UoL-UT</strain>
    </source>
</reference>
<dbReference type="InterPro" id="IPR003021">
    <property type="entry name" value="Rad1_Rec1_Rad17"/>
</dbReference>
<evidence type="ECO:0000256" key="3">
    <source>
        <dbReference type="ARBA" id="ARBA00022763"/>
    </source>
</evidence>
<gene>
    <name evidence="7" type="ORF">B4U80_12805</name>
</gene>